<gene>
    <name evidence="3" type="ORF">V5799_021497</name>
</gene>
<sequence>MPSTLRLEWTAETSPEPTSCHKDTDVVFFWPSQCPRRPTASNAIGATTMSNTKGQESLVVDDLPECLRILAHQELGETAVVRRQALKQLRQLLSDEPSLHFTADEDTLLIFLRARKYDVPCAFNTIKRYFKARRENPDMFDALCLHSVPFHAACRQHQLVTLSRKTDPKGRPVLMLNLGKGPPHYLSTEPGPSPARNRARSSPRGTWNTSICSLDQYYRVGILHIMHIIFKDCFQMTGVVIVVDFKNLGPYHLAHYTPYNVRKFVKLVQDCCPMRIKEVYVINNPAVFDILFAIAKPFLKHKLVKRFHLLGYDLNKLHGLVPDDLIPEKYGGTLESYDYDDIERELKARDEVFEQWNSYGYREAAQDTV</sequence>
<dbReference type="InterPro" id="IPR011074">
    <property type="entry name" value="CRAL/TRIO_N_dom"/>
</dbReference>
<dbReference type="InterPro" id="IPR036273">
    <property type="entry name" value="CRAL/TRIO_N_dom_sf"/>
</dbReference>
<reference evidence="3 4" key="1">
    <citation type="journal article" date="2023" name="Arcadia Sci">
        <title>De novo assembly of a long-read Amblyomma americanum tick genome.</title>
        <authorList>
            <person name="Chou S."/>
            <person name="Poskanzer K.E."/>
            <person name="Rollins M."/>
            <person name="Thuy-Boun P.S."/>
        </authorList>
    </citation>
    <scope>NUCLEOTIDE SEQUENCE [LARGE SCALE GENOMIC DNA]</scope>
    <source>
        <strain evidence="3">F_SG_1</strain>
        <tissue evidence="3">Salivary glands</tissue>
    </source>
</reference>
<evidence type="ECO:0000313" key="3">
    <source>
        <dbReference type="EMBL" id="KAK8788719.1"/>
    </source>
</evidence>
<dbReference type="InterPro" id="IPR001251">
    <property type="entry name" value="CRAL-TRIO_dom"/>
</dbReference>
<evidence type="ECO:0000313" key="4">
    <source>
        <dbReference type="Proteomes" id="UP001321473"/>
    </source>
</evidence>
<proteinExistence type="predicted"/>
<dbReference type="EMBL" id="JARKHS020000538">
    <property type="protein sequence ID" value="KAK8788719.1"/>
    <property type="molecule type" value="Genomic_DNA"/>
</dbReference>
<dbReference type="CDD" id="cd00170">
    <property type="entry name" value="SEC14"/>
    <property type="match status" value="1"/>
</dbReference>
<dbReference type="Pfam" id="PF00650">
    <property type="entry name" value="CRAL_TRIO"/>
    <property type="match status" value="1"/>
</dbReference>
<dbReference type="Gene3D" id="1.10.8.20">
    <property type="entry name" value="N-terminal domain of phosphatidylinositol transfer protein sec14p"/>
    <property type="match status" value="1"/>
</dbReference>
<dbReference type="SUPFAM" id="SSF52087">
    <property type="entry name" value="CRAL/TRIO domain"/>
    <property type="match status" value="1"/>
</dbReference>
<dbReference type="Proteomes" id="UP001321473">
    <property type="component" value="Unassembled WGS sequence"/>
</dbReference>
<dbReference type="Gene3D" id="3.40.525.10">
    <property type="entry name" value="CRAL-TRIO lipid binding domain"/>
    <property type="match status" value="1"/>
</dbReference>
<feature type="compositionally biased region" description="Low complexity" evidence="1">
    <location>
        <begin position="194"/>
        <end position="205"/>
    </location>
</feature>
<dbReference type="InterPro" id="IPR036865">
    <property type="entry name" value="CRAL-TRIO_dom_sf"/>
</dbReference>
<dbReference type="AlphaFoldDB" id="A0AAQ4FN75"/>
<name>A0AAQ4FN75_AMBAM</name>
<dbReference type="PANTHER" id="PTHR10174:SF130">
    <property type="entry name" value="ALPHA-TOCOPHEROL TRANSFER PROTEIN-LIKE"/>
    <property type="match status" value="1"/>
</dbReference>
<evidence type="ECO:0000259" key="2">
    <source>
        <dbReference type="PROSITE" id="PS50191"/>
    </source>
</evidence>
<protein>
    <recommendedName>
        <fullName evidence="2">CRAL-TRIO domain-containing protein</fullName>
    </recommendedName>
</protein>
<feature type="domain" description="CRAL-TRIO" evidence="2">
    <location>
        <begin position="150"/>
        <end position="338"/>
    </location>
</feature>
<feature type="region of interest" description="Disordered" evidence="1">
    <location>
        <begin position="184"/>
        <end position="205"/>
    </location>
</feature>
<dbReference type="GO" id="GO:0016020">
    <property type="term" value="C:membrane"/>
    <property type="evidence" value="ECO:0007669"/>
    <property type="project" value="TreeGrafter"/>
</dbReference>
<evidence type="ECO:0000256" key="1">
    <source>
        <dbReference type="SAM" id="MobiDB-lite"/>
    </source>
</evidence>
<accession>A0AAQ4FN75</accession>
<organism evidence="3 4">
    <name type="scientific">Amblyomma americanum</name>
    <name type="common">Lone star tick</name>
    <dbReference type="NCBI Taxonomy" id="6943"/>
    <lineage>
        <taxon>Eukaryota</taxon>
        <taxon>Metazoa</taxon>
        <taxon>Ecdysozoa</taxon>
        <taxon>Arthropoda</taxon>
        <taxon>Chelicerata</taxon>
        <taxon>Arachnida</taxon>
        <taxon>Acari</taxon>
        <taxon>Parasitiformes</taxon>
        <taxon>Ixodida</taxon>
        <taxon>Ixodoidea</taxon>
        <taxon>Ixodidae</taxon>
        <taxon>Amblyomminae</taxon>
        <taxon>Amblyomma</taxon>
    </lineage>
</organism>
<dbReference type="SMART" id="SM00516">
    <property type="entry name" value="SEC14"/>
    <property type="match status" value="1"/>
</dbReference>
<dbReference type="SUPFAM" id="SSF46938">
    <property type="entry name" value="CRAL/TRIO N-terminal domain"/>
    <property type="match status" value="1"/>
</dbReference>
<comment type="caution">
    <text evidence="3">The sequence shown here is derived from an EMBL/GenBank/DDBJ whole genome shotgun (WGS) entry which is preliminary data.</text>
</comment>
<dbReference type="PROSITE" id="PS50191">
    <property type="entry name" value="CRAL_TRIO"/>
    <property type="match status" value="1"/>
</dbReference>
<dbReference type="PANTHER" id="PTHR10174">
    <property type="entry name" value="ALPHA-TOCOPHEROL TRANSFER PROTEIN-RELATED"/>
    <property type="match status" value="1"/>
</dbReference>
<dbReference type="SMART" id="SM01100">
    <property type="entry name" value="CRAL_TRIO_N"/>
    <property type="match status" value="1"/>
</dbReference>
<dbReference type="GO" id="GO:1902936">
    <property type="term" value="F:phosphatidylinositol bisphosphate binding"/>
    <property type="evidence" value="ECO:0007669"/>
    <property type="project" value="TreeGrafter"/>
</dbReference>
<keyword evidence="4" id="KW-1185">Reference proteome</keyword>